<dbReference type="Pfam" id="PF14689">
    <property type="entry name" value="SPOB_a"/>
    <property type="match status" value="1"/>
</dbReference>
<comment type="catalytic activity">
    <reaction evidence="1">
        <text>ATP + protein L-histidine = ADP + protein N-phospho-L-histidine.</text>
        <dbReference type="EC" id="2.7.13.3"/>
    </reaction>
</comment>
<evidence type="ECO:0000256" key="14">
    <source>
        <dbReference type="SAM" id="Phobius"/>
    </source>
</evidence>
<keyword evidence="17" id="KW-1185">Reference proteome</keyword>
<sequence length="535" mass="59568">MRHFFENRKTVRLQTWITLLIGVVLIIALAVTGILIAGETAETVRESQAEKTMDIAHSVSRSPLVIEGLTDEMHTAEIQAYTKSVQEDTNVAYIVVMDSERLRQSHPVEERIGEYFVGDDEDRAFQGEHYTSVAEGTLGESLRAFVPIWDREEQVGVVSVGILLDEVEGAVITNQRMIYLGTGAGLVIGVIGAVFLARRVKRTMHGLEPREIAHLLQERGAMLASVREGIIAVNEKEEIVVANHAALEIFQRAGLAGDPTGQQVDAYLPPSRLREVLLNEKIEYDQEQRLHGIDIVVNKRPVELNDQMVGAIATFRDKSELTSLAAQLTNAKTYAETLRGQTHEFMNQLHVLSAMIETESYEELQTYIKTITPDHQQATEPVSRLVKDPVLAGYILNKLSQLRENNVTIELNGEKALPLLIKKEKMDVITTVIGNILENANEAMANQTNKYVMITINYINKQMYVSIQDNGPGLAPSEMETVFEKGKSTKGDHRGYGLFLAKQKLDEWGGTLELSSEKGEGTVFDLVIPYEGEDV</sequence>
<reference evidence="16 17" key="1">
    <citation type="submission" date="2021-03" db="EMBL/GenBank/DDBJ databases">
        <title>Genomic Encyclopedia of Type Strains, Phase IV (KMG-IV): sequencing the most valuable type-strain genomes for metagenomic binning, comparative biology and taxonomic classification.</title>
        <authorList>
            <person name="Goeker M."/>
        </authorList>
    </citation>
    <scope>NUCLEOTIDE SEQUENCE [LARGE SCALE GENOMIC DNA]</scope>
    <source>
        <strain evidence="16 17">DSM 25609</strain>
    </source>
</reference>
<dbReference type="Gene3D" id="3.30.450.20">
    <property type="entry name" value="PAS domain"/>
    <property type="match status" value="2"/>
</dbReference>
<dbReference type="InterPro" id="IPR005467">
    <property type="entry name" value="His_kinase_dom"/>
</dbReference>
<proteinExistence type="predicted"/>
<dbReference type="Pfam" id="PF00989">
    <property type="entry name" value="PAS"/>
    <property type="match status" value="1"/>
</dbReference>
<feature type="domain" description="Histidine kinase" evidence="15">
    <location>
        <begin position="340"/>
        <end position="532"/>
    </location>
</feature>
<dbReference type="NCBIfam" id="NF008298">
    <property type="entry name" value="PRK11086.1"/>
    <property type="match status" value="1"/>
</dbReference>
<keyword evidence="13 14" id="KW-0472">Membrane</keyword>
<evidence type="ECO:0000256" key="5">
    <source>
        <dbReference type="ARBA" id="ARBA00022553"/>
    </source>
</evidence>
<dbReference type="SMART" id="SM00387">
    <property type="entry name" value="HATPase_c"/>
    <property type="match status" value="1"/>
</dbReference>
<protein>
    <recommendedName>
        <fullName evidence="3">histidine kinase</fullName>
        <ecNumber evidence="3">2.7.13.3</ecNumber>
    </recommendedName>
</protein>
<dbReference type="PROSITE" id="PS50109">
    <property type="entry name" value="HIS_KIN"/>
    <property type="match status" value="1"/>
</dbReference>
<feature type="transmembrane region" description="Helical" evidence="14">
    <location>
        <begin position="16"/>
        <end position="38"/>
    </location>
</feature>
<dbReference type="EC" id="2.7.13.3" evidence="3"/>
<dbReference type="PANTHER" id="PTHR43547">
    <property type="entry name" value="TWO-COMPONENT HISTIDINE KINASE"/>
    <property type="match status" value="1"/>
</dbReference>
<dbReference type="InterPro" id="IPR029151">
    <property type="entry name" value="Sensor-like_sf"/>
</dbReference>
<dbReference type="GO" id="GO:0004673">
    <property type="term" value="F:protein histidine kinase activity"/>
    <property type="evidence" value="ECO:0007669"/>
    <property type="project" value="UniProtKB-EC"/>
</dbReference>
<dbReference type="InterPro" id="IPR013767">
    <property type="entry name" value="PAS_fold"/>
</dbReference>
<evidence type="ECO:0000256" key="12">
    <source>
        <dbReference type="ARBA" id="ARBA00023012"/>
    </source>
</evidence>
<keyword evidence="8" id="KW-0547">Nucleotide-binding</keyword>
<keyword evidence="11 14" id="KW-1133">Transmembrane helix</keyword>
<keyword evidence="10" id="KW-0067">ATP-binding</keyword>
<dbReference type="Gene3D" id="3.30.565.10">
    <property type="entry name" value="Histidine kinase-like ATPase, C-terminal domain"/>
    <property type="match status" value="1"/>
</dbReference>
<dbReference type="Proteomes" id="UP001519345">
    <property type="component" value="Unassembled WGS sequence"/>
</dbReference>
<dbReference type="PRINTS" id="PR00344">
    <property type="entry name" value="BCTRLSENSOR"/>
</dbReference>
<gene>
    <name evidence="16" type="ORF">J2Z83_003239</name>
</gene>
<dbReference type="InterPro" id="IPR003594">
    <property type="entry name" value="HATPase_dom"/>
</dbReference>
<evidence type="ECO:0000256" key="2">
    <source>
        <dbReference type="ARBA" id="ARBA00004651"/>
    </source>
</evidence>
<dbReference type="EMBL" id="JAGGKX010000021">
    <property type="protein sequence ID" value="MBP1971100.1"/>
    <property type="molecule type" value="Genomic_DNA"/>
</dbReference>
<evidence type="ECO:0000256" key="13">
    <source>
        <dbReference type="ARBA" id="ARBA00023136"/>
    </source>
</evidence>
<comment type="caution">
    <text evidence="16">The sequence shown here is derived from an EMBL/GenBank/DDBJ whole genome shotgun (WGS) entry which is preliminary data.</text>
</comment>
<feature type="transmembrane region" description="Helical" evidence="14">
    <location>
        <begin position="177"/>
        <end position="197"/>
    </location>
</feature>
<accession>A0ABS4IJL7</accession>
<comment type="subcellular location">
    <subcellularLocation>
        <location evidence="2">Cell membrane</location>
        <topology evidence="2">Multi-pass membrane protein</topology>
    </subcellularLocation>
</comment>
<keyword evidence="4" id="KW-1003">Cell membrane</keyword>
<evidence type="ECO:0000256" key="3">
    <source>
        <dbReference type="ARBA" id="ARBA00012438"/>
    </source>
</evidence>
<dbReference type="Pfam" id="PF17203">
    <property type="entry name" value="sCache_3_2"/>
    <property type="match status" value="1"/>
</dbReference>
<dbReference type="InterPro" id="IPR035965">
    <property type="entry name" value="PAS-like_dom_sf"/>
</dbReference>
<dbReference type="InterPro" id="IPR036890">
    <property type="entry name" value="HATPase_C_sf"/>
</dbReference>
<keyword evidence="7 14" id="KW-0812">Transmembrane</keyword>
<organism evidence="16 17">
    <name type="scientific">Virgibacillus natechei</name>
    <dbReference type="NCBI Taxonomy" id="1216297"/>
    <lineage>
        <taxon>Bacteria</taxon>
        <taxon>Bacillati</taxon>
        <taxon>Bacillota</taxon>
        <taxon>Bacilli</taxon>
        <taxon>Bacillales</taxon>
        <taxon>Bacillaceae</taxon>
        <taxon>Virgibacillus</taxon>
    </lineage>
</organism>
<evidence type="ECO:0000313" key="17">
    <source>
        <dbReference type="Proteomes" id="UP001519345"/>
    </source>
</evidence>
<dbReference type="InterPro" id="IPR033463">
    <property type="entry name" value="sCache_3"/>
</dbReference>
<keyword evidence="12" id="KW-0902">Two-component regulatory system</keyword>
<dbReference type="InterPro" id="IPR039506">
    <property type="entry name" value="SPOB_a"/>
</dbReference>
<evidence type="ECO:0000256" key="1">
    <source>
        <dbReference type="ARBA" id="ARBA00000085"/>
    </source>
</evidence>
<keyword evidence="5" id="KW-0597">Phosphoprotein</keyword>
<evidence type="ECO:0000313" key="16">
    <source>
        <dbReference type="EMBL" id="MBP1971100.1"/>
    </source>
</evidence>
<dbReference type="RefSeq" id="WP_209464172.1">
    <property type="nucleotide sequence ID" value="NZ_CP110224.1"/>
</dbReference>
<dbReference type="SUPFAM" id="SSF103190">
    <property type="entry name" value="Sensory domain-like"/>
    <property type="match status" value="1"/>
</dbReference>
<evidence type="ECO:0000256" key="8">
    <source>
        <dbReference type="ARBA" id="ARBA00022741"/>
    </source>
</evidence>
<dbReference type="SUPFAM" id="SSF55874">
    <property type="entry name" value="ATPase domain of HSP90 chaperone/DNA topoisomerase II/histidine kinase"/>
    <property type="match status" value="1"/>
</dbReference>
<keyword evidence="9 16" id="KW-0418">Kinase</keyword>
<name>A0ABS4IJL7_9BACI</name>
<keyword evidence="6 16" id="KW-0808">Transferase</keyword>
<evidence type="ECO:0000256" key="11">
    <source>
        <dbReference type="ARBA" id="ARBA00022989"/>
    </source>
</evidence>
<evidence type="ECO:0000259" key="15">
    <source>
        <dbReference type="PROSITE" id="PS50109"/>
    </source>
</evidence>
<evidence type="ECO:0000256" key="10">
    <source>
        <dbReference type="ARBA" id="ARBA00022840"/>
    </source>
</evidence>
<evidence type="ECO:0000256" key="4">
    <source>
        <dbReference type="ARBA" id="ARBA00022475"/>
    </source>
</evidence>
<evidence type="ECO:0000256" key="9">
    <source>
        <dbReference type="ARBA" id="ARBA00022777"/>
    </source>
</evidence>
<evidence type="ECO:0000256" key="6">
    <source>
        <dbReference type="ARBA" id="ARBA00022679"/>
    </source>
</evidence>
<dbReference type="PANTHER" id="PTHR43547:SF10">
    <property type="entry name" value="SENSOR HISTIDINE KINASE DCUS"/>
    <property type="match status" value="1"/>
</dbReference>
<dbReference type="Pfam" id="PF02518">
    <property type="entry name" value="HATPase_c"/>
    <property type="match status" value="1"/>
</dbReference>
<evidence type="ECO:0000256" key="7">
    <source>
        <dbReference type="ARBA" id="ARBA00022692"/>
    </source>
</evidence>
<dbReference type="SUPFAM" id="SSF55785">
    <property type="entry name" value="PYP-like sensor domain (PAS domain)"/>
    <property type="match status" value="1"/>
</dbReference>
<dbReference type="InterPro" id="IPR004358">
    <property type="entry name" value="Sig_transdc_His_kin-like_C"/>
</dbReference>
<dbReference type="Gene3D" id="1.10.287.130">
    <property type="match status" value="1"/>
</dbReference>